<name>A0A023BUD5_9FLAO</name>
<dbReference type="Proteomes" id="UP000023541">
    <property type="component" value="Unassembled WGS sequence"/>
</dbReference>
<keyword evidence="2" id="KW-0378">Hydrolase</keyword>
<dbReference type="InterPro" id="IPR029058">
    <property type="entry name" value="AB_hydrolase_fold"/>
</dbReference>
<dbReference type="Pfam" id="PF00561">
    <property type="entry name" value="Abhydrolase_1"/>
    <property type="match status" value="1"/>
</dbReference>
<dbReference type="AlphaFoldDB" id="A0A023BUD5"/>
<dbReference type="EMBL" id="AQRA01000005">
    <property type="protein sequence ID" value="EZH73642.1"/>
    <property type="molecule type" value="Genomic_DNA"/>
</dbReference>
<evidence type="ECO:0000313" key="7">
    <source>
        <dbReference type="Proteomes" id="UP000023541"/>
    </source>
</evidence>
<dbReference type="eggNOG" id="COG0596">
    <property type="taxonomic scope" value="Bacteria"/>
</dbReference>
<dbReference type="InterPro" id="IPR000073">
    <property type="entry name" value="AB_hydrolase_1"/>
</dbReference>
<feature type="domain" description="AB hydrolase-1" evidence="4">
    <location>
        <begin position="89"/>
        <end position="233"/>
    </location>
</feature>
<feature type="domain" description="Peptidase S33 tripeptidyl aminopeptidase-like C-terminal" evidence="5">
    <location>
        <begin position="393"/>
        <end position="476"/>
    </location>
</feature>
<dbReference type="Pfam" id="PF08386">
    <property type="entry name" value="Abhydrolase_4"/>
    <property type="match status" value="1"/>
</dbReference>
<gene>
    <name evidence="6" type="ORF">ATO12_17040</name>
</gene>
<dbReference type="SUPFAM" id="SSF53474">
    <property type="entry name" value="alpha/beta-Hydrolases"/>
    <property type="match status" value="1"/>
</dbReference>
<evidence type="ECO:0000256" key="1">
    <source>
        <dbReference type="ARBA" id="ARBA00010088"/>
    </source>
</evidence>
<accession>A0A023BUD5</accession>
<dbReference type="PANTHER" id="PTHR43248">
    <property type="entry name" value="2-SUCCINYL-6-HYDROXY-2,4-CYCLOHEXADIENE-1-CARBOXYLATE SYNTHASE"/>
    <property type="match status" value="1"/>
</dbReference>
<dbReference type="OrthoDB" id="4510475at2"/>
<evidence type="ECO:0000259" key="5">
    <source>
        <dbReference type="Pfam" id="PF08386"/>
    </source>
</evidence>
<evidence type="ECO:0000313" key="6">
    <source>
        <dbReference type="EMBL" id="EZH73642.1"/>
    </source>
</evidence>
<sequence length="489" mass="54258">MKLIKNNFVNILLALLFLSITSCDNDETPTPDVPKLGYITKDCKYSVSGVNLRCGELTVLEDYNKPQGRRITLPVVIIPSLSQTPKSDPIVYLEGGPGATPIPVIGEFTTFTELREDRDLIFMAPRGTPGTSTDLSCASTDLSALKACYSKFKSEGIDLEQYSNLNTARDFQELRKGLNLDQWNLFGISYGTTLGMYIMRQDPEGTRSVILDSPTAPNTDVAYSDTFSSIKAIDAMFKKCESDFNCKKRFGDLKQTFLNVLKTVSNTPFEINSDELKECLKVTSIDNKIFLQIVIGCLKEIYTMDRAPALIDAINRQDKNALLRICDITPPTFPQTQGFEGSEDSVGLHFSIYCGEVHYSKYEQGAQETLPTWANGLWELLTPEFITACRNKVWPISPIDQNLVQSVISDKPTLILTGALDPLTNIDEANRAAAGLSNAQSYIVPFTGHGVVIRKCSLELMRDFLSDPLQQIDTSCLSAIPPLQFRTDL</sequence>
<evidence type="ECO:0000259" key="4">
    <source>
        <dbReference type="Pfam" id="PF00561"/>
    </source>
</evidence>
<keyword evidence="3" id="KW-0732">Signal</keyword>
<dbReference type="STRING" id="1317122.ATO12_17040"/>
<evidence type="ECO:0000256" key="3">
    <source>
        <dbReference type="SAM" id="SignalP"/>
    </source>
</evidence>
<evidence type="ECO:0008006" key="8">
    <source>
        <dbReference type="Google" id="ProtNLM"/>
    </source>
</evidence>
<dbReference type="InterPro" id="IPR013595">
    <property type="entry name" value="Pept_S33_TAP-like_C"/>
</dbReference>
<comment type="similarity">
    <text evidence="1">Belongs to the peptidase S33 family.</text>
</comment>
<dbReference type="RefSeq" id="WP_034242374.1">
    <property type="nucleotide sequence ID" value="NZ_AQRA01000005.1"/>
</dbReference>
<dbReference type="InterPro" id="IPR051601">
    <property type="entry name" value="Serine_prot/Carboxylest_S33"/>
</dbReference>
<dbReference type="Gene3D" id="3.40.50.1820">
    <property type="entry name" value="alpha/beta hydrolase"/>
    <property type="match status" value="1"/>
</dbReference>
<proteinExistence type="inferred from homology"/>
<reference evidence="6 7" key="1">
    <citation type="submission" date="2014-04" db="EMBL/GenBank/DDBJ databases">
        <title>Aquimarina sp. 22II-S11-z7 Genome Sequencing.</title>
        <authorList>
            <person name="Lai Q."/>
        </authorList>
    </citation>
    <scope>NUCLEOTIDE SEQUENCE [LARGE SCALE GENOMIC DNA]</scope>
    <source>
        <strain evidence="6 7">22II-S11-z7</strain>
    </source>
</reference>
<feature type="signal peptide" evidence="3">
    <location>
        <begin position="1"/>
        <end position="24"/>
    </location>
</feature>
<feature type="chain" id="PRO_5001511900" description="AB hydrolase-1 domain-containing protein" evidence="3">
    <location>
        <begin position="25"/>
        <end position="489"/>
    </location>
</feature>
<dbReference type="GO" id="GO:0016787">
    <property type="term" value="F:hydrolase activity"/>
    <property type="evidence" value="ECO:0007669"/>
    <property type="project" value="UniProtKB-KW"/>
</dbReference>
<evidence type="ECO:0000256" key="2">
    <source>
        <dbReference type="ARBA" id="ARBA00022801"/>
    </source>
</evidence>
<organism evidence="6 7">
    <name type="scientific">Aquimarina atlantica</name>
    <dbReference type="NCBI Taxonomy" id="1317122"/>
    <lineage>
        <taxon>Bacteria</taxon>
        <taxon>Pseudomonadati</taxon>
        <taxon>Bacteroidota</taxon>
        <taxon>Flavobacteriia</taxon>
        <taxon>Flavobacteriales</taxon>
        <taxon>Flavobacteriaceae</taxon>
        <taxon>Aquimarina</taxon>
    </lineage>
</organism>
<comment type="caution">
    <text evidence="6">The sequence shown here is derived from an EMBL/GenBank/DDBJ whole genome shotgun (WGS) entry which is preliminary data.</text>
</comment>
<keyword evidence="7" id="KW-1185">Reference proteome</keyword>
<protein>
    <recommendedName>
        <fullName evidence="8">AB hydrolase-1 domain-containing protein</fullName>
    </recommendedName>
</protein>
<dbReference type="PROSITE" id="PS51257">
    <property type="entry name" value="PROKAR_LIPOPROTEIN"/>
    <property type="match status" value="1"/>
</dbReference>